<evidence type="ECO:0000313" key="5">
    <source>
        <dbReference type="Proteomes" id="UP000283497"/>
    </source>
</evidence>
<dbReference type="CDD" id="cd06259">
    <property type="entry name" value="YdcF-like"/>
    <property type="match status" value="1"/>
</dbReference>
<reference evidence="2 4" key="1">
    <citation type="submission" date="2015-09" db="EMBL/GenBank/DDBJ databases">
        <authorList>
            <consortium name="Pathogen Informatics"/>
        </authorList>
    </citation>
    <scope>NUCLEOTIDE SEQUENCE [LARGE SCALE GENOMIC DNA]</scope>
    <source>
        <strain evidence="2 4">2789STDY5834835</strain>
    </source>
</reference>
<evidence type="ECO:0000313" key="3">
    <source>
        <dbReference type="EMBL" id="RHK38223.1"/>
    </source>
</evidence>
<reference evidence="3 5" key="2">
    <citation type="submission" date="2018-08" db="EMBL/GenBank/DDBJ databases">
        <title>A genome reference for cultivated species of the human gut microbiota.</title>
        <authorList>
            <person name="Zou Y."/>
            <person name="Xue W."/>
            <person name="Luo G."/>
        </authorList>
    </citation>
    <scope>NUCLEOTIDE SEQUENCE [LARGE SCALE GENOMIC DNA]</scope>
    <source>
        <strain evidence="3 5">AF45-14BH</strain>
    </source>
</reference>
<evidence type="ECO:0000313" key="4">
    <source>
        <dbReference type="Proteomes" id="UP000095679"/>
    </source>
</evidence>
<organism evidence="2 4">
    <name type="scientific">Anaerobutyricum hallii</name>
    <dbReference type="NCBI Taxonomy" id="39488"/>
    <lineage>
        <taxon>Bacteria</taxon>
        <taxon>Bacillati</taxon>
        <taxon>Bacillota</taxon>
        <taxon>Clostridia</taxon>
        <taxon>Lachnospirales</taxon>
        <taxon>Lachnospiraceae</taxon>
        <taxon>Anaerobutyricum</taxon>
    </lineage>
</organism>
<dbReference type="InterPro" id="IPR014729">
    <property type="entry name" value="Rossmann-like_a/b/a_fold"/>
</dbReference>
<dbReference type="Proteomes" id="UP000283497">
    <property type="component" value="Unassembled WGS sequence"/>
</dbReference>
<dbReference type="Pfam" id="PF02698">
    <property type="entry name" value="DUF218"/>
    <property type="match status" value="1"/>
</dbReference>
<dbReference type="EMBL" id="QRNJ01000036">
    <property type="protein sequence ID" value="RHK38223.1"/>
    <property type="molecule type" value="Genomic_DNA"/>
</dbReference>
<feature type="domain" description="DUF218" evidence="1">
    <location>
        <begin position="36"/>
        <end position="181"/>
    </location>
</feature>
<dbReference type="Proteomes" id="UP000095679">
    <property type="component" value="Unassembled WGS sequence"/>
</dbReference>
<sequence length="213" mass="24182">MDNRVIEGRKMYHLDEKQIQEITDYIFLEDKLEKADAIFIPGCARPEHTEEAARLYKDGYAPLLLPSGGYTKVQGSFQGVSKEGQKYGADFACEADFLEAVLIQNGVPASAILKECEATYTLENAEKTKVLLEKKDIHLKKAILCCKAHHSRRSCLYYSMVFPEIEILVHPVVVDGISREDWYKTAEGRKVVLGEFSRMGQQLLMMEGRIAWD</sequence>
<dbReference type="PANTHER" id="PTHR30336:SF4">
    <property type="entry name" value="ENVELOPE BIOGENESIS FACTOR ELYC"/>
    <property type="match status" value="1"/>
</dbReference>
<accession>A0A174IPT1</accession>
<dbReference type="GO" id="GO:0000270">
    <property type="term" value="P:peptidoglycan metabolic process"/>
    <property type="evidence" value="ECO:0007669"/>
    <property type="project" value="TreeGrafter"/>
</dbReference>
<dbReference type="GO" id="GO:0043164">
    <property type="term" value="P:Gram-negative-bacterium-type cell wall biogenesis"/>
    <property type="evidence" value="ECO:0007669"/>
    <property type="project" value="TreeGrafter"/>
</dbReference>
<evidence type="ECO:0000313" key="2">
    <source>
        <dbReference type="EMBL" id="CUO89383.1"/>
    </source>
</evidence>
<dbReference type="InterPro" id="IPR003848">
    <property type="entry name" value="DUF218"/>
</dbReference>
<gene>
    <name evidence="3" type="ORF">DW068_09820</name>
    <name evidence="2" type="ORF">ERS852450_02611</name>
</gene>
<dbReference type="AlphaFoldDB" id="A0A174IPT1"/>
<dbReference type="RefSeq" id="WP_082425747.1">
    <property type="nucleotide sequence ID" value="NZ_BLYK01000088.1"/>
</dbReference>
<proteinExistence type="predicted"/>
<name>A0A174IPT1_9FIRM</name>
<protein>
    <submittedName>
        <fullName evidence="2">DUF218 domain</fullName>
    </submittedName>
    <submittedName>
        <fullName evidence="3">YdcF family protein</fullName>
    </submittedName>
</protein>
<evidence type="ECO:0000259" key="1">
    <source>
        <dbReference type="Pfam" id="PF02698"/>
    </source>
</evidence>
<dbReference type="EMBL" id="CYZL01000029">
    <property type="protein sequence ID" value="CUO89383.1"/>
    <property type="molecule type" value="Genomic_DNA"/>
</dbReference>
<dbReference type="Gene3D" id="3.40.50.620">
    <property type="entry name" value="HUPs"/>
    <property type="match status" value="1"/>
</dbReference>
<dbReference type="PANTHER" id="PTHR30336">
    <property type="entry name" value="INNER MEMBRANE PROTEIN, PROBABLE PERMEASE"/>
    <property type="match status" value="1"/>
</dbReference>
<dbReference type="InterPro" id="IPR051599">
    <property type="entry name" value="Cell_Envelope_Assoc"/>
</dbReference>
<dbReference type="GO" id="GO:0005886">
    <property type="term" value="C:plasma membrane"/>
    <property type="evidence" value="ECO:0007669"/>
    <property type="project" value="TreeGrafter"/>
</dbReference>